<dbReference type="AlphaFoldDB" id="A0A8T1F0L6"/>
<evidence type="ECO:0000313" key="3">
    <source>
        <dbReference type="Proteomes" id="UP000697107"/>
    </source>
</evidence>
<proteinExistence type="predicted"/>
<reference evidence="2" key="1">
    <citation type="submission" date="2018-10" db="EMBL/GenBank/DDBJ databases">
        <title>Effector identification in a new, highly contiguous assembly of the strawberry crown rot pathogen Phytophthora cactorum.</title>
        <authorList>
            <person name="Armitage A.D."/>
            <person name="Nellist C.F."/>
            <person name="Bates H."/>
            <person name="Vickerstaff R.J."/>
            <person name="Harrison R.J."/>
        </authorList>
    </citation>
    <scope>NUCLEOTIDE SEQUENCE</scope>
    <source>
        <strain evidence="2">P415</strain>
    </source>
</reference>
<keyword evidence="1" id="KW-1133">Transmembrane helix</keyword>
<accession>A0A8T1F0L6</accession>
<gene>
    <name evidence="2" type="ORF">PC118_g21188</name>
</gene>
<feature type="transmembrane region" description="Helical" evidence="1">
    <location>
        <begin position="32"/>
        <end position="51"/>
    </location>
</feature>
<organism evidence="2 3">
    <name type="scientific">Phytophthora cactorum</name>
    <dbReference type="NCBI Taxonomy" id="29920"/>
    <lineage>
        <taxon>Eukaryota</taxon>
        <taxon>Sar</taxon>
        <taxon>Stramenopiles</taxon>
        <taxon>Oomycota</taxon>
        <taxon>Peronosporomycetes</taxon>
        <taxon>Peronosporales</taxon>
        <taxon>Peronosporaceae</taxon>
        <taxon>Phytophthora</taxon>
    </lineage>
</organism>
<evidence type="ECO:0000256" key="1">
    <source>
        <dbReference type="SAM" id="Phobius"/>
    </source>
</evidence>
<dbReference type="EMBL" id="RCML01001401">
    <property type="protein sequence ID" value="KAG2962877.1"/>
    <property type="molecule type" value="Genomic_DNA"/>
</dbReference>
<evidence type="ECO:0000313" key="2">
    <source>
        <dbReference type="EMBL" id="KAG2962877.1"/>
    </source>
</evidence>
<comment type="caution">
    <text evidence="2">The sequence shown here is derived from an EMBL/GenBank/DDBJ whole genome shotgun (WGS) entry which is preliminary data.</text>
</comment>
<sequence>MDDRILTLRDCLGGITFIRLGSDLMGWTRSNVFYRGLLGSMLVAILYITTAKYPCPNERRKQVTPVTKVLLCFWQANPDEQNLCFMEYSRLSHPTSCHAGTLLELITPQTIKLKMWCVLLWKARVHLCKHRSSELRWGETDLSGMEVQFLVVGLCQIWLMGGGNSEVPMSTLTEYCCSA</sequence>
<protein>
    <submittedName>
        <fullName evidence="2">Uncharacterized protein</fullName>
    </submittedName>
</protein>
<name>A0A8T1F0L6_9STRA</name>
<keyword evidence="1" id="KW-0812">Transmembrane</keyword>
<dbReference type="Proteomes" id="UP000697107">
    <property type="component" value="Unassembled WGS sequence"/>
</dbReference>
<keyword evidence="1" id="KW-0472">Membrane</keyword>